<dbReference type="InterPro" id="IPR050317">
    <property type="entry name" value="Plant_Fungal_Acyltransferase"/>
</dbReference>
<comment type="caution">
    <text evidence="2">The sequence shown here is derived from an EMBL/GenBank/DDBJ whole genome shotgun (WGS) entry which is preliminary data.</text>
</comment>
<dbReference type="GO" id="GO:0016747">
    <property type="term" value="F:acyltransferase activity, transferring groups other than amino-acyl groups"/>
    <property type="evidence" value="ECO:0007669"/>
    <property type="project" value="TreeGrafter"/>
</dbReference>
<dbReference type="Proteomes" id="UP001175227">
    <property type="component" value="Unassembled WGS sequence"/>
</dbReference>
<keyword evidence="3" id="KW-1185">Reference proteome</keyword>
<dbReference type="InterPro" id="IPR023213">
    <property type="entry name" value="CAT-like_dom_sf"/>
</dbReference>
<keyword evidence="1" id="KW-0808">Transferase</keyword>
<gene>
    <name evidence="2" type="ORF">IW261DRAFT_1462633</name>
</gene>
<dbReference type="SUPFAM" id="SSF52777">
    <property type="entry name" value="CoA-dependent acyltransferases"/>
    <property type="match status" value="1"/>
</dbReference>
<protein>
    <submittedName>
        <fullName evidence="2">Uncharacterized protein</fullName>
    </submittedName>
</protein>
<dbReference type="EMBL" id="JAUEPR010000006">
    <property type="protein sequence ID" value="KAK0483317.1"/>
    <property type="molecule type" value="Genomic_DNA"/>
</dbReference>
<reference evidence="2" key="1">
    <citation type="submission" date="2023-06" db="EMBL/GenBank/DDBJ databases">
        <authorList>
            <consortium name="Lawrence Berkeley National Laboratory"/>
            <person name="Ahrendt S."/>
            <person name="Sahu N."/>
            <person name="Indic B."/>
            <person name="Wong-Bajracharya J."/>
            <person name="Merenyi Z."/>
            <person name="Ke H.-M."/>
            <person name="Monk M."/>
            <person name="Kocsube S."/>
            <person name="Drula E."/>
            <person name="Lipzen A."/>
            <person name="Balint B."/>
            <person name="Henrissat B."/>
            <person name="Andreopoulos B."/>
            <person name="Martin F.M."/>
            <person name="Harder C.B."/>
            <person name="Rigling D."/>
            <person name="Ford K.L."/>
            <person name="Foster G.D."/>
            <person name="Pangilinan J."/>
            <person name="Papanicolaou A."/>
            <person name="Barry K."/>
            <person name="LaButti K."/>
            <person name="Viragh M."/>
            <person name="Koriabine M."/>
            <person name="Yan M."/>
            <person name="Riley R."/>
            <person name="Champramary S."/>
            <person name="Plett K.L."/>
            <person name="Tsai I.J."/>
            <person name="Slot J."/>
            <person name="Sipos G."/>
            <person name="Plett J."/>
            <person name="Nagy L.G."/>
            <person name="Grigoriev I.V."/>
        </authorList>
    </citation>
    <scope>NUCLEOTIDE SEQUENCE</scope>
    <source>
        <strain evidence="2">ICMP 16352</strain>
    </source>
</reference>
<evidence type="ECO:0000256" key="1">
    <source>
        <dbReference type="ARBA" id="ARBA00022679"/>
    </source>
</evidence>
<evidence type="ECO:0000313" key="3">
    <source>
        <dbReference type="Proteomes" id="UP001175227"/>
    </source>
</evidence>
<sequence length="432" mass="48576">MFVTVHASTRPEIQDGYIELPTQDLWMTYIKNVHVVDGKLNEGRFCSVLSNILDIYQVCCGSIEKTHLFQGNSSFRIRLVNRPISVEIVHDNRPLGLSNWVIQDDLDRFLCGATASLEAPLLQIKLSVCETYTAIGVSWHHALGDATSLLRFMHTLSQLYQGLQPSYPAPSFRKHVFASPDTDTLQRFEAMMPHLTGTFPVPEIYQRYGERNQSMRRLDWYVTQGQASLIRDHTNSLSSILLSVQDCLTSYIVSTLNRCGYHSLSTVTNAASYRDVAAPFIDANVAGNCIYVIPTSLVMPTDGIVSVAQKVRRSLLQARFPSFIESYMSVAGHHMLRAATEDKKFFFGSDSNVLSVNSNLSLDWRAVHFGYPRGSRLYTVGISKFYLRVFKSNSEEAGIELSLGVPEDIYDLVMKTLQSDFSHVDFPDNIIS</sequence>
<organism evidence="2 3">
    <name type="scientific">Armillaria novae-zelandiae</name>
    <dbReference type="NCBI Taxonomy" id="153914"/>
    <lineage>
        <taxon>Eukaryota</taxon>
        <taxon>Fungi</taxon>
        <taxon>Dikarya</taxon>
        <taxon>Basidiomycota</taxon>
        <taxon>Agaricomycotina</taxon>
        <taxon>Agaricomycetes</taxon>
        <taxon>Agaricomycetidae</taxon>
        <taxon>Agaricales</taxon>
        <taxon>Marasmiineae</taxon>
        <taxon>Physalacriaceae</taxon>
        <taxon>Armillaria</taxon>
    </lineage>
</organism>
<evidence type="ECO:0000313" key="2">
    <source>
        <dbReference type="EMBL" id="KAK0483317.1"/>
    </source>
</evidence>
<dbReference type="AlphaFoldDB" id="A0AA39PFL2"/>
<dbReference type="PANTHER" id="PTHR31642">
    <property type="entry name" value="TRICHOTHECENE 3-O-ACETYLTRANSFERASE"/>
    <property type="match status" value="1"/>
</dbReference>
<dbReference type="Gene3D" id="3.30.559.10">
    <property type="entry name" value="Chloramphenicol acetyltransferase-like domain"/>
    <property type="match status" value="2"/>
</dbReference>
<name>A0AA39PFL2_9AGAR</name>
<proteinExistence type="predicted"/>
<dbReference type="PANTHER" id="PTHR31642:SF310">
    <property type="entry name" value="FATTY ALCOHOL:CAFFEOYL-COA ACYLTRANSFERASE"/>
    <property type="match status" value="1"/>
</dbReference>
<accession>A0AA39PFL2</accession>